<dbReference type="Proteomes" id="UP000183656">
    <property type="component" value="Unassembled WGS sequence"/>
</dbReference>
<proteinExistence type="predicted"/>
<dbReference type="SUPFAM" id="SSF53335">
    <property type="entry name" value="S-adenosyl-L-methionine-dependent methyltransferases"/>
    <property type="match status" value="1"/>
</dbReference>
<dbReference type="InterPro" id="IPR041635">
    <property type="entry name" value="Type_ISP_LLaBIII_C"/>
</dbReference>
<organism evidence="9 10">
    <name type="scientific">Paenacidovorax caeni</name>
    <dbReference type="NCBI Taxonomy" id="343013"/>
    <lineage>
        <taxon>Bacteria</taxon>
        <taxon>Pseudomonadati</taxon>
        <taxon>Pseudomonadota</taxon>
        <taxon>Betaproteobacteria</taxon>
        <taxon>Burkholderiales</taxon>
        <taxon>Comamonadaceae</taxon>
        <taxon>Paenacidovorax</taxon>
    </lineage>
</organism>
<keyword evidence="2" id="KW-0489">Methyltransferase</keyword>
<evidence type="ECO:0000313" key="9">
    <source>
        <dbReference type="EMBL" id="SFU46249.1"/>
    </source>
</evidence>
<accession>A0A1I7GCP9</accession>
<evidence type="ECO:0000256" key="5">
    <source>
        <dbReference type="ARBA" id="ARBA00047942"/>
    </source>
</evidence>
<evidence type="ECO:0000259" key="7">
    <source>
        <dbReference type="Pfam" id="PF07669"/>
    </source>
</evidence>
<evidence type="ECO:0000256" key="2">
    <source>
        <dbReference type="ARBA" id="ARBA00022603"/>
    </source>
</evidence>
<dbReference type="InterPro" id="IPR011639">
    <property type="entry name" value="MethylTrfase_TaqI-like_dom"/>
</dbReference>
<feature type="domain" description="Type ISP restriction-modification enzyme LLaBIII C-terminal specificity" evidence="8">
    <location>
        <begin position="771"/>
        <end position="1135"/>
    </location>
</feature>
<dbReference type="Gene3D" id="3.40.50.150">
    <property type="entry name" value="Vaccinia Virus protein VP39"/>
    <property type="match status" value="1"/>
</dbReference>
<evidence type="ECO:0000256" key="3">
    <source>
        <dbReference type="ARBA" id="ARBA00022679"/>
    </source>
</evidence>
<evidence type="ECO:0000313" key="10">
    <source>
        <dbReference type="Proteomes" id="UP000183656"/>
    </source>
</evidence>
<keyword evidence="10" id="KW-1185">Reference proteome</keyword>
<dbReference type="PANTHER" id="PTHR33841:SF1">
    <property type="entry name" value="DNA METHYLTRANSFERASE A"/>
    <property type="match status" value="1"/>
</dbReference>
<keyword evidence="4" id="KW-0949">S-adenosyl-L-methionine</keyword>
<dbReference type="PANTHER" id="PTHR33841">
    <property type="entry name" value="DNA METHYLTRANSFERASE YEEA-RELATED"/>
    <property type="match status" value="1"/>
</dbReference>
<dbReference type="STRING" id="343013.SAMN04489707_100525"/>
<feature type="compositionally biased region" description="Low complexity" evidence="6">
    <location>
        <begin position="1230"/>
        <end position="1241"/>
    </location>
</feature>
<dbReference type="Pfam" id="PF07669">
    <property type="entry name" value="Eco57I"/>
    <property type="match status" value="1"/>
</dbReference>
<dbReference type="PRINTS" id="PR00507">
    <property type="entry name" value="N12N6MTFRASE"/>
</dbReference>
<evidence type="ECO:0000259" key="8">
    <source>
        <dbReference type="Pfam" id="PF18135"/>
    </source>
</evidence>
<comment type="catalytic activity">
    <reaction evidence="5">
        <text>a 2'-deoxyadenosine in DNA + S-adenosyl-L-methionine = an N(6)-methyl-2'-deoxyadenosine in DNA + S-adenosyl-L-homocysteine + H(+)</text>
        <dbReference type="Rhea" id="RHEA:15197"/>
        <dbReference type="Rhea" id="RHEA-COMP:12418"/>
        <dbReference type="Rhea" id="RHEA-COMP:12419"/>
        <dbReference type="ChEBI" id="CHEBI:15378"/>
        <dbReference type="ChEBI" id="CHEBI:57856"/>
        <dbReference type="ChEBI" id="CHEBI:59789"/>
        <dbReference type="ChEBI" id="CHEBI:90615"/>
        <dbReference type="ChEBI" id="CHEBI:90616"/>
        <dbReference type="EC" id="2.1.1.72"/>
    </reaction>
</comment>
<evidence type="ECO:0000256" key="6">
    <source>
        <dbReference type="SAM" id="MobiDB-lite"/>
    </source>
</evidence>
<gene>
    <name evidence="9" type="ORF">SAMN04489707_100525</name>
</gene>
<feature type="region of interest" description="Disordered" evidence="6">
    <location>
        <begin position="1218"/>
        <end position="1241"/>
    </location>
</feature>
<dbReference type="EMBL" id="FPBX01000005">
    <property type="protein sequence ID" value="SFU46249.1"/>
    <property type="molecule type" value="Genomic_DNA"/>
</dbReference>
<dbReference type="GO" id="GO:0032259">
    <property type="term" value="P:methylation"/>
    <property type="evidence" value="ECO:0007669"/>
    <property type="project" value="UniProtKB-KW"/>
</dbReference>
<dbReference type="EC" id="2.1.1.72" evidence="1"/>
<sequence>MATSLDPQAEKLRRIHTIPALVTYLHDELGWPVDVDDWEDAIYDWQPQELNLKPEHAVAIKSIKQLRPLVTGQPWGIFFVDFDKGKLPIVVLRRMLNGLAIKSRAQGGGHQTWLARDLLFVSSYGEAQSREITLAHFTDESELGDLPTLRVLGWDEADTALELSYVARTLKEKLRWPAQTASKADQDAWRAQWAGAFSLKYRQVINDSKSLALALADLAKRIRSRANAVLALESDTGHLRQLHKAFKENLIADLSSDGFADMFAQTITYGLFTARASRDSGALVADNLSDMVPSTNPFLKELLGDFLSAGGRARHKAKRVDFDELGINEVVTTLRDVPMDAVLRSFNASKPGDDPVIHFYEDFLKAYDRAMRAKRGVFYTPSPVVQFIVRSVDEILRTEFGIEDGLASTITWGEMMARKPELKLPKFCTPATPFVQVLDPATGTGTFLVEVITQVHIHMRAKWAQQGKVTKAQWQPLWVDYVQQHLLPRLYAFELMMAPYAIAHMKIGLKLAETGYTFPDGGPRVNVFLTNALEPAHPVQAQLETMAPMLAHEAAAANRVKEQLAATVVVGNPPYSLQSANMEPAHRALIDAYKYVNGVKIVEKGALQFEKNLNDDYVKFIRFAELRLEAPGIGALGIITNHTFLENGTLRGLRASLLDSFNTIWLCDLNGNANKQERLADGSTDENVFEIKQGVSITIAAKGNLQKRDSVYRTEMRGTQATKLEWLLTASISKTTWAAIRPIAPKFAFLPTNSQFNEYEAFHPIDSVLLLSGAGYITARDSLVIDFDRARLTKRISEVQDFQGDNQSLLEKFKISGKKGWDVSAARSALKAVNISRAIIPTVYRPFDERWTFYDSSLVWGRSWPTMRHVVGIERNLSLTTVKQVAEREGYSHTTVAIYPVDNRAMFSSRGVALIFPLWKIGTPGTDGAHASAKTTNLSNSFVAAFHSALKLTLADYRPEDTAAPLHAEKIFHYIYAVLHSPAYRQRYAAFLRTDFPRIPIPGSRAVFDALARLGSQLVQWHLLEHPDASKIIATSARPVSATAFFGTDFSLQKVAEKGKAIADLSGDVGKVFINASSGFANVRQGVWQHTIGGYQVLHKWLDDRRKAGRSLSPDDITHWLRVYAALEATQTLMQQVDTAIDAHGGWPGTAGASSGSAFSQNHPPPDAATLAAEQMAQKEQAKAHKKAAAASKKKAAYASPTGANSLFDFDDDLDALAEASGAPPRPKAEATPAKAAGGQAAATSNKADDITDAQAMCALRAVLAQSGPLARAELIRDTARKLGCVRTTKAVAGVLDNAIRRAVGRGIAQNHGGHLSLLVSKVEDYDREFLKQQLLKVIPASGVDKAQLPVQFARHLGFARVGPVIESTVWSLVRSLQRAGRVQLEGRGNAARYRRA</sequence>
<feature type="region of interest" description="Disordered" evidence="6">
    <location>
        <begin position="1145"/>
        <end position="1167"/>
    </location>
</feature>
<dbReference type="Pfam" id="PF18135">
    <property type="entry name" value="Type_ISP_C"/>
    <property type="match status" value="1"/>
</dbReference>
<keyword evidence="3" id="KW-0808">Transferase</keyword>
<name>A0A1I7GCP9_9BURK</name>
<evidence type="ECO:0000256" key="1">
    <source>
        <dbReference type="ARBA" id="ARBA00011900"/>
    </source>
</evidence>
<dbReference type="RefSeq" id="WP_139235334.1">
    <property type="nucleotide sequence ID" value="NZ_CYIG01000034.1"/>
</dbReference>
<dbReference type="GO" id="GO:0006304">
    <property type="term" value="P:DNA modification"/>
    <property type="evidence" value="ECO:0007669"/>
    <property type="project" value="InterPro"/>
</dbReference>
<dbReference type="InterPro" id="IPR029063">
    <property type="entry name" value="SAM-dependent_MTases_sf"/>
</dbReference>
<reference evidence="9 10" key="1">
    <citation type="submission" date="2016-10" db="EMBL/GenBank/DDBJ databases">
        <authorList>
            <person name="de Groot N.N."/>
        </authorList>
    </citation>
    <scope>NUCLEOTIDE SEQUENCE [LARGE SCALE GENOMIC DNA]</scope>
    <source>
        <strain evidence="9 10">R-24608</strain>
    </source>
</reference>
<dbReference type="InterPro" id="IPR050953">
    <property type="entry name" value="N4_N6_ade-DNA_methylase"/>
</dbReference>
<protein>
    <recommendedName>
        <fullName evidence="1">site-specific DNA-methyltransferase (adenine-specific)</fullName>
        <ecNumber evidence="1">2.1.1.72</ecNumber>
    </recommendedName>
</protein>
<dbReference type="OrthoDB" id="9804086at2"/>
<evidence type="ECO:0000256" key="4">
    <source>
        <dbReference type="ARBA" id="ARBA00022691"/>
    </source>
</evidence>
<dbReference type="GO" id="GO:0009007">
    <property type="term" value="F:site-specific DNA-methyltransferase (adenine-specific) activity"/>
    <property type="evidence" value="ECO:0007669"/>
    <property type="project" value="UniProtKB-EC"/>
</dbReference>
<feature type="domain" description="Type II methyltransferase M.TaqI-like" evidence="7">
    <location>
        <begin position="567"/>
        <end position="671"/>
    </location>
</feature>